<protein>
    <recommendedName>
        <fullName evidence="6">Transcription antitermination protein NusB</fullName>
    </recommendedName>
    <alternativeName>
        <fullName evidence="6">Antitermination factor NusB</fullName>
    </alternativeName>
</protein>
<dbReference type="PANTHER" id="PTHR11078">
    <property type="entry name" value="N UTILIZATION SUBSTANCE PROTEIN B-RELATED"/>
    <property type="match status" value="1"/>
</dbReference>
<evidence type="ECO:0000256" key="6">
    <source>
        <dbReference type="HAMAP-Rule" id="MF_00073"/>
    </source>
</evidence>
<dbReference type="CDD" id="cd00619">
    <property type="entry name" value="Terminator_NusB"/>
    <property type="match status" value="1"/>
</dbReference>
<dbReference type="EMBL" id="LR134481">
    <property type="protein sequence ID" value="VEI32845.1"/>
    <property type="molecule type" value="Genomic_DNA"/>
</dbReference>
<evidence type="ECO:0000256" key="5">
    <source>
        <dbReference type="ARBA" id="ARBA00023163"/>
    </source>
</evidence>
<keyword evidence="4 6" id="KW-0805">Transcription regulation</keyword>
<comment type="similarity">
    <text evidence="1 6">Belongs to the NusB family.</text>
</comment>
<gene>
    <name evidence="6 8" type="primary">nusB</name>
    <name evidence="8" type="ORF">NCTC10665_01739</name>
</gene>
<comment type="function">
    <text evidence="6">Involved in transcription antitermination. Required for transcription of ribosomal RNA (rRNA) genes. Binds specifically to the boxA antiterminator sequence of the ribosomal RNA (rrn) operons.</text>
</comment>
<evidence type="ECO:0000313" key="8">
    <source>
        <dbReference type="EMBL" id="VEI32845.1"/>
    </source>
</evidence>
<dbReference type="SUPFAM" id="SSF48013">
    <property type="entry name" value="NusB-like"/>
    <property type="match status" value="1"/>
</dbReference>
<organism evidence="8 9">
    <name type="scientific">Haemophilus parainfluenzae</name>
    <dbReference type="NCBI Taxonomy" id="729"/>
    <lineage>
        <taxon>Bacteria</taxon>
        <taxon>Pseudomonadati</taxon>
        <taxon>Pseudomonadota</taxon>
        <taxon>Gammaproteobacteria</taxon>
        <taxon>Pasteurellales</taxon>
        <taxon>Pasteurellaceae</taxon>
        <taxon>Haemophilus</taxon>
    </lineage>
</organism>
<keyword evidence="3 6" id="KW-0694">RNA-binding</keyword>
<dbReference type="PANTHER" id="PTHR11078:SF3">
    <property type="entry name" value="ANTITERMINATION NUSB DOMAIN-CONTAINING PROTEIN"/>
    <property type="match status" value="1"/>
</dbReference>
<evidence type="ECO:0000259" key="7">
    <source>
        <dbReference type="Pfam" id="PF01029"/>
    </source>
</evidence>
<evidence type="ECO:0000256" key="4">
    <source>
        <dbReference type="ARBA" id="ARBA00023015"/>
    </source>
</evidence>
<dbReference type="InterPro" id="IPR035926">
    <property type="entry name" value="NusB-like_sf"/>
</dbReference>
<feature type="domain" description="NusB/RsmB/TIM44" evidence="7">
    <location>
        <begin position="15"/>
        <end position="139"/>
    </location>
</feature>
<evidence type="ECO:0000256" key="1">
    <source>
        <dbReference type="ARBA" id="ARBA00005952"/>
    </source>
</evidence>
<evidence type="ECO:0000256" key="2">
    <source>
        <dbReference type="ARBA" id="ARBA00022814"/>
    </source>
</evidence>
<name>A0A3S4VDI2_HAEPA</name>
<dbReference type="GO" id="GO:0031564">
    <property type="term" value="P:transcription antitermination"/>
    <property type="evidence" value="ECO:0007669"/>
    <property type="project" value="UniProtKB-KW"/>
</dbReference>
<dbReference type="NCBIfam" id="TIGR01951">
    <property type="entry name" value="nusB"/>
    <property type="match status" value="1"/>
</dbReference>
<evidence type="ECO:0000313" key="9">
    <source>
        <dbReference type="Proteomes" id="UP000268879"/>
    </source>
</evidence>
<sequence>MTEKKEPVKKVSPRRRARECAVQALYSWAISGNAPEQVELTFVVDQDLKGVDKPYFSRLFRQTVANVEAVDFSMSHYLDRALDELDPIEKAILRLAVYELQFELDVPYKVAINEAIEVAKVFGADESHKYINGVLDKVAPALGRK</sequence>
<evidence type="ECO:0000256" key="3">
    <source>
        <dbReference type="ARBA" id="ARBA00022884"/>
    </source>
</evidence>
<dbReference type="FunFam" id="1.10.940.10:FF:000001">
    <property type="entry name" value="Transcription antitermination factor NusB"/>
    <property type="match status" value="1"/>
</dbReference>
<dbReference type="GO" id="GO:0005829">
    <property type="term" value="C:cytosol"/>
    <property type="evidence" value="ECO:0007669"/>
    <property type="project" value="TreeGrafter"/>
</dbReference>
<dbReference type="HAMAP" id="MF_00073">
    <property type="entry name" value="NusB"/>
    <property type="match status" value="1"/>
</dbReference>
<keyword evidence="2 6" id="KW-0889">Transcription antitermination</keyword>
<dbReference type="Pfam" id="PF01029">
    <property type="entry name" value="NusB"/>
    <property type="match status" value="1"/>
</dbReference>
<proteinExistence type="inferred from homology"/>
<dbReference type="GO" id="GO:0003723">
    <property type="term" value="F:RNA binding"/>
    <property type="evidence" value="ECO:0007669"/>
    <property type="project" value="UniProtKB-UniRule"/>
</dbReference>
<reference evidence="8 9" key="1">
    <citation type="submission" date="2018-12" db="EMBL/GenBank/DDBJ databases">
        <authorList>
            <consortium name="Pathogen Informatics"/>
        </authorList>
    </citation>
    <scope>NUCLEOTIDE SEQUENCE [LARGE SCALE GENOMIC DNA]</scope>
    <source>
        <strain evidence="8 9">NCTC10665</strain>
    </source>
</reference>
<keyword evidence="5 6" id="KW-0804">Transcription</keyword>
<dbReference type="Proteomes" id="UP000268879">
    <property type="component" value="Chromosome"/>
</dbReference>
<dbReference type="GO" id="GO:0006353">
    <property type="term" value="P:DNA-templated transcription termination"/>
    <property type="evidence" value="ECO:0007669"/>
    <property type="project" value="UniProtKB-UniRule"/>
</dbReference>
<dbReference type="AlphaFoldDB" id="A0A3S4VDI2"/>
<dbReference type="Gene3D" id="1.10.940.10">
    <property type="entry name" value="NusB-like"/>
    <property type="match status" value="1"/>
</dbReference>
<dbReference type="InterPro" id="IPR011605">
    <property type="entry name" value="NusB_fam"/>
</dbReference>
<dbReference type="RefSeq" id="WP_126471534.1">
    <property type="nucleotide sequence ID" value="NZ_LR134481.1"/>
</dbReference>
<accession>A0A3S4VDI2</accession>
<dbReference type="InterPro" id="IPR006027">
    <property type="entry name" value="NusB_RsmB_TIM44"/>
</dbReference>